<evidence type="ECO:0000313" key="3">
    <source>
        <dbReference type="EMBL" id="KAA9021604.1"/>
    </source>
</evidence>
<accession>A0A5J5HLB6</accession>
<keyword evidence="3" id="KW-0378">Hydrolase</keyword>
<dbReference type="Pfam" id="PF00561">
    <property type="entry name" value="Abhydrolase_1"/>
    <property type="match status" value="1"/>
</dbReference>
<dbReference type="EMBL" id="VYKL01000026">
    <property type="protein sequence ID" value="KAA9021604.1"/>
    <property type="molecule type" value="Genomic_DNA"/>
</dbReference>
<organism evidence="3 4">
    <name type="scientific">Niallia endozanthoxylica</name>
    <dbReference type="NCBI Taxonomy" id="2036016"/>
    <lineage>
        <taxon>Bacteria</taxon>
        <taxon>Bacillati</taxon>
        <taxon>Bacillota</taxon>
        <taxon>Bacilli</taxon>
        <taxon>Bacillales</taxon>
        <taxon>Bacillaceae</taxon>
        <taxon>Niallia</taxon>
    </lineage>
</organism>
<dbReference type="Gene3D" id="3.40.50.1820">
    <property type="entry name" value="alpha/beta hydrolase"/>
    <property type="match status" value="1"/>
</dbReference>
<keyword evidence="4" id="KW-1185">Reference proteome</keyword>
<sequence length="322" mass="36861">MQKKGIWKKIRSFLLYSLPLLLFLLTIGFVYQEIGESRAQKKYTAVGETYDIYGKKMHIYTGGKGSSTVVFHAGSGTPNPYVDFSTLYDRIGHETKYAVIDRFGYGYSDLSNRKRDIDNIVDENRKLLQESGQKPPYILVGHSLSSLEVIRYAQRYPEEVSGIVLLDGGNPEYYSKQKPLTFFSHVLQFLRTTGLFRFVYEINEGFFISGRNNLKFVPNELKEIDQAFTLLKMGNKNVTDELRQAQKNATKVLKANNGLAMPIIVLTADSFGEIKQDWLESQKELTKWSSAGKQIVVKDSQHYIHHYRPGFIAEEILNLVKE</sequence>
<dbReference type="InterPro" id="IPR050266">
    <property type="entry name" value="AB_hydrolase_sf"/>
</dbReference>
<keyword evidence="1" id="KW-0812">Transmembrane</keyword>
<name>A0A5J5HLB6_9BACI</name>
<dbReference type="PANTHER" id="PTHR43798">
    <property type="entry name" value="MONOACYLGLYCEROL LIPASE"/>
    <property type="match status" value="1"/>
</dbReference>
<comment type="caution">
    <text evidence="3">The sequence shown here is derived from an EMBL/GenBank/DDBJ whole genome shotgun (WGS) entry which is preliminary data.</text>
</comment>
<keyword evidence="1" id="KW-1133">Transmembrane helix</keyword>
<keyword evidence="1" id="KW-0472">Membrane</keyword>
<evidence type="ECO:0000313" key="4">
    <source>
        <dbReference type="Proteomes" id="UP000326671"/>
    </source>
</evidence>
<evidence type="ECO:0000256" key="1">
    <source>
        <dbReference type="SAM" id="Phobius"/>
    </source>
</evidence>
<dbReference type="Proteomes" id="UP000326671">
    <property type="component" value="Unassembled WGS sequence"/>
</dbReference>
<proteinExistence type="predicted"/>
<dbReference type="OrthoDB" id="1817159at2"/>
<dbReference type="PANTHER" id="PTHR43798:SF33">
    <property type="entry name" value="HYDROLASE, PUTATIVE (AFU_ORTHOLOGUE AFUA_2G14860)-RELATED"/>
    <property type="match status" value="1"/>
</dbReference>
<reference evidence="3 4" key="1">
    <citation type="submission" date="2019-09" db="EMBL/GenBank/DDBJ databases">
        <title>Whole genome sequences of isolates from the Mars Exploration Rovers.</title>
        <authorList>
            <person name="Seuylemezian A."/>
            <person name="Vaishampayan P."/>
        </authorList>
    </citation>
    <scope>NUCLEOTIDE SEQUENCE [LARGE SCALE GENOMIC DNA]</scope>
    <source>
        <strain evidence="3 4">MER_TA_151</strain>
    </source>
</reference>
<protein>
    <submittedName>
        <fullName evidence="3">Alpha/beta hydrolase</fullName>
    </submittedName>
</protein>
<dbReference type="RefSeq" id="WP_150441132.1">
    <property type="nucleotide sequence ID" value="NZ_VYKL01000026.1"/>
</dbReference>
<dbReference type="SUPFAM" id="SSF53474">
    <property type="entry name" value="alpha/beta-Hydrolases"/>
    <property type="match status" value="1"/>
</dbReference>
<gene>
    <name evidence="3" type="ORF">F4V44_16585</name>
</gene>
<dbReference type="InterPro" id="IPR000073">
    <property type="entry name" value="AB_hydrolase_1"/>
</dbReference>
<dbReference type="AlphaFoldDB" id="A0A5J5HLB6"/>
<dbReference type="InterPro" id="IPR029058">
    <property type="entry name" value="AB_hydrolase_fold"/>
</dbReference>
<evidence type="ECO:0000259" key="2">
    <source>
        <dbReference type="Pfam" id="PF00561"/>
    </source>
</evidence>
<dbReference type="GO" id="GO:0016787">
    <property type="term" value="F:hydrolase activity"/>
    <property type="evidence" value="ECO:0007669"/>
    <property type="project" value="UniProtKB-KW"/>
</dbReference>
<dbReference type="GO" id="GO:0016020">
    <property type="term" value="C:membrane"/>
    <property type="evidence" value="ECO:0007669"/>
    <property type="project" value="TreeGrafter"/>
</dbReference>
<feature type="domain" description="AB hydrolase-1" evidence="2">
    <location>
        <begin position="94"/>
        <end position="307"/>
    </location>
</feature>
<feature type="transmembrane region" description="Helical" evidence="1">
    <location>
        <begin position="12"/>
        <end position="31"/>
    </location>
</feature>